<protein>
    <recommendedName>
        <fullName evidence="3">SAM domain-containing protein</fullName>
    </recommendedName>
</protein>
<dbReference type="Proteomes" id="UP000264840">
    <property type="component" value="Unplaced"/>
</dbReference>
<dbReference type="STRING" id="8153.ENSHBUP00000018629"/>
<dbReference type="Gene3D" id="1.10.150.50">
    <property type="entry name" value="Transcription Factor, Ets-1"/>
    <property type="match status" value="1"/>
</dbReference>
<proteinExistence type="predicted"/>
<accession>A0A3Q2WAW0</accession>
<name>A0A3Q2WAW0_HAPBU</name>
<organism evidence="1 2">
    <name type="scientific">Haplochromis burtoni</name>
    <name type="common">Burton's mouthbrooder</name>
    <name type="synonym">Chromis burtoni</name>
    <dbReference type="NCBI Taxonomy" id="8153"/>
    <lineage>
        <taxon>Eukaryota</taxon>
        <taxon>Metazoa</taxon>
        <taxon>Chordata</taxon>
        <taxon>Craniata</taxon>
        <taxon>Vertebrata</taxon>
        <taxon>Euteleostomi</taxon>
        <taxon>Actinopterygii</taxon>
        <taxon>Neopterygii</taxon>
        <taxon>Teleostei</taxon>
        <taxon>Neoteleostei</taxon>
        <taxon>Acanthomorphata</taxon>
        <taxon>Ovalentaria</taxon>
        <taxon>Cichlomorphae</taxon>
        <taxon>Cichliformes</taxon>
        <taxon>Cichlidae</taxon>
        <taxon>African cichlids</taxon>
        <taxon>Pseudocrenilabrinae</taxon>
        <taxon>Haplochromini</taxon>
        <taxon>Haplochromis</taxon>
    </lineage>
</organism>
<sequence length="105" mass="11965">MKYICKQLQCKQKVPETERPEALDSYPHLRDWLRTINLRPELIELQAVEAKLSLDTLLQMTGAQVRDTMRRLGSSSEECGRLGAALSCLKSATESELRDDSSLWL</sequence>
<evidence type="ECO:0008006" key="3">
    <source>
        <dbReference type="Google" id="ProtNLM"/>
    </source>
</evidence>
<evidence type="ECO:0000313" key="1">
    <source>
        <dbReference type="Ensembl" id="ENSHBUP00000018629.1"/>
    </source>
</evidence>
<dbReference type="FunFam" id="1.10.150.50:FF:000031">
    <property type="entry name" value="Kinase suppressor of Ras 2"/>
    <property type="match status" value="1"/>
</dbReference>
<dbReference type="GeneTree" id="ENSGT00940000178903"/>
<reference evidence="1" key="2">
    <citation type="submission" date="2025-09" db="UniProtKB">
        <authorList>
            <consortium name="Ensembl"/>
        </authorList>
    </citation>
    <scope>IDENTIFICATION</scope>
</reference>
<evidence type="ECO:0000313" key="2">
    <source>
        <dbReference type="Proteomes" id="UP000264840"/>
    </source>
</evidence>
<keyword evidence="2" id="KW-1185">Reference proteome</keyword>
<dbReference type="Ensembl" id="ENSHBUT00000027725.1">
    <property type="protein sequence ID" value="ENSHBUP00000018629.1"/>
    <property type="gene ID" value="ENSHBUG00000020733.1"/>
</dbReference>
<reference evidence="1" key="1">
    <citation type="submission" date="2025-08" db="UniProtKB">
        <authorList>
            <consortium name="Ensembl"/>
        </authorList>
    </citation>
    <scope>IDENTIFICATION</scope>
</reference>
<dbReference type="AlphaFoldDB" id="A0A3Q2WAW0"/>
<dbReference type="InterPro" id="IPR013761">
    <property type="entry name" value="SAM/pointed_sf"/>
</dbReference>